<dbReference type="PANTHER" id="PTHR47691">
    <property type="entry name" value="REGULATOR-RELATED"/>
    <property type="match status" value="1"/>
</dbReference>
<organism evidence="3 4">
    <name type="scientific">Nocardia albiluteola</name>
    <dbReference type="NCBI Taxonomy" id="2842303"/>
    <lineage>
        <taxon>Bacteria</taxon>
        <taxon>Bacillati</taxon>
        <taxon>Actinomycetota</taxon>
        <taxon>Actinomycetes</taxon>
        <taxon>Mycobacteriales</taxon>
        <taxon>Nocardiaceae</taxon>
        <taxon>Nocardia</taxon>
    </lineage>
</organism>
<keyword evidence="4" id="KW-1185">Reference proteome</keyword>
<feature type="domain" description="NB-ARC" evidence="2">
    <location>
        <begin position="173"/>
        <end position="319"/>
    </location>
</feature>
<dbReference type="Pfam" id="PF13424">
    <property type="entry name" value="TPR_12"/>
    <property type="match status" value="1"/>
</dbReference>
<dbReference type="SUPFAM" id="SSF52540">
    <property type="entry name" value="P-loop containing nucleoside triphosphate hydrolases"/>
    <property type="match status" value="1"/>
</dbReference>
<comment type="caution">
    <text evidence="3">The sequence shown here is derived from an EMBL/GenBank/DDBJ whole genome shotgun (WGS) entry which is preliminary data.</text>
</comment>
<dbReference type="SMART" id="SM00028">
    <property type="entry name" value="TPR"/>
    <property type="match status" value="11"/>
</dbReference>
<evidence type="ECO:0000313" key="3">
    <source>
        <dbReference type="EMBL" id="MBU3060930.1"/>
    </source>
</evidence>
<dbReference type="InterPro" id="IPR002182">
    <property type="entry name" value="NB-ARC"/>
</dbReference>
<protein>
    <submittedName>
        <fullName evidence="3">Tetratricopeptide repeat protein</fullName>
    </submittedName>
</protein>
<accession>A0ABS6ATM5</accession>
<feature type="region of interest" description="Disordered" evidence="1">
    <location>
        <begin position="1"/>
        <end position="34"/>
    </location>
</feature>
<proteinExistence type="predicted"/>
<evidence type="ECO:0000313" key="4">
    <source>
        <dbReference type="Proteomes" id="UP000733379"/>
    </source>
</evidence>
<dbReference type="Gene3D" id="1.25.40.10">
    <property type="entry name" value="Tetratricopeptide repeat domain"/>
    <property type="match status" value="3"/>
</dbReference>
<dbReference type="Gene3D" id="3.40.50.300">
    <property type="entry name" value="P-loop containing nucleotide triphosphate hydrolases"/>
    <property type="match status" value="1"/>
</dbReference>
<dbReference type="InterPro" id="IPR027417">
    <property type="entry name" value="P-loop_NTPase"/>
</dbReference>
<name>A0ABS6ATM5_9NOCA</name>
<dbReference type="SUPFAM" id="SSF48452">
    <property type="entry name" value="TPR-like"/>
    <property type="match status" value="4"/>
</dbReference>
<evidence type="ECO:0000259" key="2">
    <source>
        <dbReference type="Pfam" id="PF00931"/>
    </source>
</evidence>
<dbReference type="PRINTS" id="PR00364">
    <property type="entry name" value="DISEASERSIST"/>
</dbReference>
<gene>
    <name evidence="3" type="ORF">KO481_05255</name>
</gene>
<reference evidence="3 4" key="1">
    <citation type="submission" date="2021-06" db="EMBL/GenBank/DDBJ databases">
        <title>Actinomycetes sequencing.</title>
        <authorList>
            <person name="Shan Q."/>
        </authorList>
    </citation>
    <scope>NUCLEOTIDE SEQUENCE [LARGE SCALE GENOMIC DNA]</scope>
    <source>
        <strain evidence="3 4">NEAU-G5</strain>
    </source>
</reference>
<dbReference type="InterPro" id="IPR019734">
    <property type="entry name" value="TPR_rpt"/>
</dbReference>
<dbReference type="Proteomes" id="UP000733379">
    <property type="component" value="Unassembled WGS sequence"/>
</dbReference>
<sequence length="1165" mass="127553">MRHYPRSCEAPSVTSREDYPGQVTSAGDGDTEDNAVRSNELFAVRLSELFRAAGDPTLERVTRQTRERLGPTWKVPTIQRVQSWRAGKHVPAKFASLEPILVTLRHLARQRKSTEPVAALTMGAWQKLWQEARDKPAATASVSRPVTDTLPRDIPLIGRGEELERIAGIAERGGVLSISGMPGVGKTAFVTSVAHRLEDRFPDGRLFVDLQAHAPGRTAASPSDVLAGLLTDLGMDSREIPDTLESRRSRWRDRVAGKRILLVLDDAGDRAQVEPLLPTGPDCLTLITSRRQLVALDDHEPFVLDSLQPDRAAELFCTRARLDLADRDHPAVAEIVRLCGCLPLAIVLIAGRMRYHSAWTVTTVARDLATAQDRLGEFEADERAVRAAFTMSYDVMPPDRQRLFRRLGIHPGRTVDKFAAAALDGVEVADARRELEALFTEHLLQEQLEGRYRMHDLLRVYASELADHDPAVDRRAAVDRVLTYYWHAGEIADRCLAVETRSRRPPINGAFPATPRPASRAHALAWLRAERDNLLDSLEYAAADRAGRQEAIGLTGVVAGLLRLDGPWPVAIELHRRAAALANFDGDRRGEADAQYNLSVMRYATGDYPGAVGPMLEASAIYQEIGHPADHARALGMLGTLAYATGDYPRTAELMQRAAAIYERDGDGSAGAYALIGQGMAGYATGDYPVAAQWVSRALQAFRDIGDSVGEAAALDRLGVIQYATGDYSLSAASVEQALTIYRAAGDRFAEAHALNALASVRFATAEYAVAADHAWEALQIFRTVGDRVGEAYALDSLARLHFTTAEWQSAGDDMNRALAIFRDIGDRVGEAYAVNDLSLSQYISGDYSGTVERMEAAMLIFRDIGDRVGQAYTLIGLGLVAYANGDYTAAKDPMLEARALFEQIGDKVGLAYVLVGLGRLRIATGEDTGAADLLAQASTIFGDIDDKVGQAYVLISQGRLRFAIGDGNGAIELLLRAERIYRDIGDRFGQAFALGGVALLHYAQGNSSGAIDPAERALGIFDAIGDRVCHAYTFVGLGLLRYADGDHSGAVAMVEQAPAMFHEVGDRVGEAYAFIGLGLLQYQTGNYSEMANWAQRGLATFREIDKHPRRAELLERITNTWEEASNPHDAIISYLDGLRLIREIQIRWRKRRVWRDLPAPTSRR</sequence>
<evidence type="ECO:0000256" key="1">
    <source>
        <dbReference type="SAM" id="MobiDB-lite"/>
    </source>
</evidence>
<dbReference type="EMBL" id="JAHKNI010000001">
    <property type="protein sequence ID" value="MBU3060930.1"/>
    <property type="molecule type" value="Genomic_DNA"/>
</dbReference>
<dbReference type="PANTHER" id="PTHR47691:SF3">
    <property type="entry name" value="HTH-TYPE TRANSCRIPTIONAL REGULATOR RV0890C-RELATED"/>
    <property type="match status" value="1"/>
</dbReference>
<dbReference type="Pfam" id="PF00931">
    <property type="entry name" value="NB-ARC"/>
    <property type="match status" value="1"/>
</dbReference>
<dbReference type="InterPro" id="IPR011990">
    <property type="entry name" value="TPR-like_helical_dom_sf"/>
</dbReference>